<feature type="compositionally biased region" description="Low complexity" evidence="2">
    <location>
        <begin position="9"/>
        <end position="24"/>
    </location>
</feature>
<dbReference type="EMBL" id="JADGIZ020000059">
    <property type="protein sequence ID" value="KAL2912690.1"/>
    <property type="molecule type" value="Genomic_DNA"/>
</dbReference>
<evidence type="ECO:0000256" key="1">
    <source>
        <dbReference type="ARBA" id="ARBA00022801"/>
    </source>
</evidence>
<evidence type="ECO:0000256" key="2">
    <source>
        <dbReference type="SAM" id="MobiDB-lite"/>
    </source>
</evidence>
<sequence>MTDDTTKSEPQTEPEQQQQPQPQKQPEEQPVEQPTEQQTPAVPPRMPTMHFPRPHVVAPVDQGDKSEARRAIAARRGPAPLPTWSFAMTLIVRSVRNAMQSGAVSKGGRRVAVPAPPGVRVVQTTVPMRPERIMPGMAEDEAKGSVPAEWVDYHAYRDASKPAERVVIYMHGGGYTFGSPGMHRSVTWRLAKHGHARVLSLDYRLAPKSTFPVAVFDALCAYLHLIDPPAGQPKYEPHQISFSGDSAGGGLSTGLLLYCRDNGIPMPGAVVTFSPWLDLSLSLPARHINEAYDYLPGTMNQTSPTRFVPYVKTNDDLLSPYASPMFARDGDGGDASKPPLPPMLIQVGDAERVRDDGIVFAYNTFVGSPIRVEIYEDGVHVFQIFAAADGFAREALRRAGVFIKEQTGGTVEARPPVVPGTVWVRANRRLPDVDVPDPMGIIDDAVRELVARGVWKCDLEETSVFVVRDGATLDRSRSGVPTARIAAEDAPAIIISGAASAAAADAVVAASVTAVADDNAEAENEVKGIIAQVDAELKAAGGVTGAVDSATVTAVDVEDAVSTAVAIAAQ</sequence>
<gene>
    <name evidence="4" type="ORF">HK105_207798</name>
</gene>
<reference evidence="4 5" key="1">
    <citation type="submission" date="2023-09" db="EMBL/GenBank/DDBJ databases">
        <title>Pangenome analysis of Batrachochytrium dendrobatidis and related Chytrids.</title>
        <authorList>
            <person name="Yacoub M.N."/>
            <person name="Stajich J.E."/>
            <person name="James T.Y."/>
        </authorList>
    </citation>
    <scope>NUCLEOTIDE SEQUENCE [LARGE SCALE GENOMIC DNA]</scope>
    <source>
        <strain evidence="4 5">JEL0888</strain>
    </source>
</reference>
<dbReference type="Proteomes" id="UP001527925">
    <property type="component" value="Unassembled WGS sequence"/>
</dbReference>
<dbReference type="PANTHER" id="PTHR48081">
    <property type="entry name" value="AB HYDROLASE SUPERFAMILY PROTEIN C4A8.06C"/>
    <property type="match status" value="1"/>
</dbReference>
<feature type="compositionally biased region" description="Low complexity" evidence="2">
    <location>
        <begin position="31"/>
        <end position="40"/>
    </location>
</feature>
<evidence type="ECO:0000313" key="4">
    <source>
        <dbReference type="EMBL" id="KAL2912690.1"/>
    </source>
</evidence>
<dbReference type="Gene3D" id="3.40.50.1820">
    <property type="entry name" value="alpha/beta hydrolase"/>
    <property type="match status" value="1"/>
</dbReference>
<proteinExistence type="predicted"/>
<dbReference type="Pfam" id="PF07859">
    <property type="entry name" value="Abhydrolase_3"/>
    <property type="match status" value="1"/>
</dbReference>
<evidence type="ECO:0000313" key="5">
    <source>
        <dbReference type="Proteomes" id="UP001527925"/>
    </source>
</evidence>
<evidence type="ECO:0000259" key="3">
    <source>
        <dbReference type="Pfam" id="PF07859"/>
    </source>
</evidence>
<comment type="caution">
    <text evidence="4">The sequence shown here is derived from an EMBL/GenBank/DDBJ whole genome shotgun (WGS) entry which is preliminary data.</text>
</comment>
<accession>A0ABR4MZI0</accession>
<organism evidence="4 5">
    <name type="scientific">Polyrhizophydium stewartii</name>
    <dbReference type="NCBI Taxonomy" id="2732419"/>
    <lineage>
        <taxon>Eukaryota</taxon>
        <taxon>Fungi</taxon>
        <taxon>Fungi incertae sedis</taxon>
        <taxon>Chytridiomycota</taxon>
        <taxon>Chytridiomycota incertae sedis</taxon>
        <taxon>Chytridiomycetes</taxon>
        <taxon>Rhizophydiales</taxon>
        <taxon>Rhizophydiales incertae sedis</taxon>
        <taxon>Polyrhizophydium</taxon>
    </lineage>
</organism>
<protein>
    <recommendedName>
        <fullName evidence="3">Alpha/beta hydrolase fold-3 domain-containing protein</fullName>
    </recommendedName>
</protein>
<feature type="domain" description="Alpha/beta hydrolase fold-3" evidence="3">
    <location>
        <begin position="167"/>
        <end position="383"/>
    </location>
</feature>
<dbReference type="InterPro" id="IPR013094">
    <property type="entry name" value="AB_hydrolase_3"/>
</dbReference>
<feature type="region of interest" description="Disordered" evidence="2">
    <location>
        <begin position="1"/>
        <end position="62"/>
    </location>
</feature>
<dbReference type="InterPro" id="IPR029058">
    <property type="entry name" value="AB_hydrolase_fold"/>
</dbReference>
<dbReference type="InterPro" id="IPR050300">
    <property type="entry name" value="GDXG_lipolytic_enzyme"/>
</dbReference>
<keyword evidence="1" id="KW-0378">Hydrolase</keyword>
<dbReference type="SUPFAM" id="SSF53474">
    <property type="entry name" value="alpha/beta-Hydrolases"/>
    <property type="match status" value="1"/>
</dbReference>
<name>A0ABR4MZI0_9FUNG</name>
<dbReference type="PANTHER" id="PTHR48081:SF8">
    <property type="entry name" value="ALPHA_BETA HYDROLASE FOLD-3 DOMAIN-CONTAINING PROTEIN-RELATED"/>
    <property type="match status" value="1"/>
</dbReference>
<keyword evidence="5" id="KW-1185">Reference proteome</keyword>